<keyword evidence="1" id="KW-0472">Membrane</keyword>
<reference evidence="2 3" key="1">
    <citation type="submission" date="2019-08" db="EMBL/GenBank/DDBJ databases">
        <title>Genomes of Subsaximicrobium wynnwilliamsii strains.</title>
        <authorList>
            <person name="Bowman J.P."/>
        </authorList>
    </citation>
    <scope>NUCLEOTIDE SEQUENCE [LARGE SCALE GENOMIC DNA]</scope>
    <source>
        <strain evidence="2 3">2-80-2</strain>
    </source>
</reference>
<sequence>MEFNYLAILAASAVPIVISLLWYHPKTLGILWMRESGMTEEKFRSSNVAVIYGVSLLLAIVLAFSVQLLVIHQMGVYSLMGGNPEAALPSYQAFMDDYGTAFRTFKHGALHGFLSALFLFFPVIAINALFERRSWKYIFINTGFWTLSLTIMGAIICGWN</sequence>
<protein>
    <submittedName>
        <fullName evidence="2">DUF1761 domain-containing protein</fullName>
    </submittedName>
</protein>
<feature type="transmembrane region" description="Helical" evidence="1">
    <location>
        <begin position="46"/>
        <end position="70"/>
    </location>
</feature>
<feature type="transmembrane region" description="Helical" evidence="1">
    <location>
        <begin position="6"/>
        <end position="25"/>
    </location>
</feature>
<dbReference type="InterPro" id="IPR013879">
    <property type="entry name" value="DUF1761"/>
</dbReference>
<keyword evidence="3" id="KW-1185">Reference proteome</keyword>
<dbReference type="EMBL" id="VORO01000014">
    <property type="protein sequence ID" value="TXD88365.1"/>
    <property type="molecule type" value="Genomic_DNA"/>
</dbReference>
<name>A0A5C6ZEH6_9FLAO</name>
<feature type="transmembrane region" description="Helical" evidence="1">
    <location>
        <begin position="109"/>
        <end position="130"/>
    </location>
</feature>
<evidence type="ECO:0000313" key="3">
    <source>
        <dbReference type="Proteomes" id="UP000321578"/>
    </source>
</evidence>
<evidence type="ECO:0000256" key="1">
    <source>
        <dbReference type="SAM" id="Phobius"/>
    </source>
</evidence>
<dbReference type="AlphaFoldDB" id="A0A5C6ZEH6"/>
<proteinExistence type="predicted"/>
<accession>A0A5C6ZEH6</accession>
<keyword evidence="1" id="KW-1133">Transmembrane helix</keyword>
<feature type="transmembrane region" description="Helical" evidence="1">
    <location>
        <begin position="137"/>
        <end position="156"/>
    </location>
</feature>
<keyword evidence="1" id="KW-0812">Transmembrane</keyword>
<dbReference type="RefSeq" id="WP_147086957.1">
    <property type="nucleotide sequence ID" value="NZ_VORM01000014.1"/>
</dbReference>
<organism evidence="2 3">
    <name type="scientific">Subsaximicrobium wynnwilliamsii</name>
    <dbReference type="NCBI Taxonomy" id="291179"/>
    <lineage>
        <taxon>Bacteria</taxon>
        <taxon>Pseudomonadati</taxon>
        <taxon>Bacteroidota</taxon>
        <taxon>Flavobacteriia</taxon>
        <taxon>Flavobacteriales</taxon>
        <taxon>Flavobacteriaceae</taxon>
        <taxon>Subsaximicrobium</taxon>
    </lineage>
</organism>
<comment type="caution">
    <text evidence="2">The sequence shown here is derived from an EMBL/GenBank/DDBJ whole genome shotgun (WGS) entry which is preliminary data.</text>
</comment>
<gene>
    <name evidence="2" type="ORF">ESY86_12655</name>
</gene>
<dbReference type="Pfam" id="PF08570">
    <property type="entry name" value="DUF1761"/>
    <property type="match status" value="1"/>
</dbReference>
<dbReference type="OrthoDB" id="333057at2"/>
<dbReference type="Proteomes" id="UP000321578">
    <property type="component" value="Unassembled WGS sequence"/>
</dbReference>
<evidence type="ECO:0000313" key="2">
    <source>
        <dbReference type="EMBL" id="TXD88365.1"/>
    </source>
</evidence>